<proteinExistence type="predicted"/>
<protein>
    <submittedName>
        <fullName evidence="1">Uncharacterized protein</fullName>
    </submittedName>
</protein>
<evidence type="ECO:0000313" key="2">
    <source>
        <dbReference type="Proteomes" id="UP001153076"/>
    </source>
</evidence>
<accession>A0A9Q1L152</accession>
<comment type="caution">
    <text evidence="1">The sequence shown here is derived from an EMBL/GenBank/DDBJ whole genome shotgun (WGS) entry which is preliminary data.</text>
</comment>
<name>A0A9Q1L152_9CARY</name>
<reference evidence="1" key="1">
    <citation type="submission" date="2022-04" db="EMBL/GenBank/DDBJ databases">
        <title>Carnegiea gigantea Genome sequencing and assembly v2.</title>
        <authorList>
            <person name="Copetti D."/>
            <person name="Sanderson M.J."/>
            <person name="Burquez A."/>
            <person name="Wojciechowski M.F."/>
        </authorList>
    </citation>
    <scope>NUCLEOTIDE SEQUENCE</scope>
    <source>
        <strain evidence="1">SGP5-SGP5p</strain>
        <tissue evidence="1">Aerial part</tissue>
    </source>
</reference>
<dbReference type="Proteomes" id="UP001153076">
    <property type="component" value="Unassembled WGS sequence"/>
</dbReference>
<sequence>MVIDENTLAKWIVKNLPMVKKVVFDSCWIFPCVLRGVFLYGINVKELYFTKCGLPVGADVSYRLDQLDDPDRLVENFALSWTECNGGCPSWHPVFTSNDDTSAIRSRHGCVKKCDVLHVRLWQVDIKMSEIPPNPFMFIFSIAVVTLRIFDIGAVISN</sequence>
<evidence type="ECO:0000313" key="1">
    <source>
        <dbReference type="EMBL" id="KAJ8453278.1"/>
    </source>
</evidence>
<dbReference type="EMBL" id="JAKOGI010000001">
    <property type="protein sequence ID" value="KAJ8453278.1"/>
    <property type="molecule type" value="Genomic_DNA"/>
</dbReference>
<keyword evidence="2" id="KW-1185">Reference proteome</keyword>
<gene>
    <name evidence="1" type="ORF">Cgig2_008162</name>
</gene>
<organism evidence="1 2">
    <name type="scientific">Carnegiea gigantea</name>
    <dbReference type="NCBI Taxonomy" id="171969"/>
    <lineage>
        <taxon>Eukaryota</taxon>
        <taxon>Viridiplantae</taxon>
        <taxon>Streptophyta</taxon>
        <taxon>Embryophyta</taxon>
        <taxon>Tracheophyta</taxon>
        <taxon>Spermatophyta</taxon>
        <taxon>Magnoliopsida</taxon>
        <taxon>eudicotyledons</taxon>
        <taxon>Gunneridae</taxon>
        <taxon>Pentapetalae</taxon>
        <taxon>Caryophyllales</taxon>
        <taxon>Cactineae</taxon>
        <taxon>Cactaceae</taxon>
        <taxon>Cactoideae</taxon>
        <taxon>Echinocereeae</taxon>
        <taxon>Carnegiea</taxon>
    </lineage>
</organism>
<dbReference type="AlphaFoldDB" id="A0A9Q1L152"/>